<organism evidence="1 2">
    <name type="scientific">Bacteroides fragilis (strain ATCC 25285 / DSM 2151 / CCUG 4856 / JCM 11019 / LMG 10263 / NCTC 9343 / Onslow / VPI 2553 / EN-2)</name>
    <dbReference type="NCBI Taxonomy" id="272559"/>
    <lineage>
        <taxon>Bacteria</taxon>
        <taxon>Pseudomonadati</taxon>
        <taxon>Bacteroidota</taxon>
        <taxon>Bacteroidia</taxon>
        <taxon>Bacteroidales</taxon>
        <taxon>Bacteroidaceae</taxon>
        <taxon>Bacteroides</taxon>
    </lineage>
</organism>
<dbReference type="AlphaFoldDB" id="Q5LGC4"/>
<dbReference type="EMBL" id="CR626927">
    <property type="protein sequence ID" value="CAH06816.1"/>
    <property type="molecule type" value="Genomic_DNA"/>
</dbReference>
<evidence type="ECO:0000313" key="2">
    <source>
        <dbReference type="Proteomes" id="UP000006731"/>
    </source>
</evidence>
<gene>
    <name evidence="1" type="ORF">BF9343_1035</name>
</gene>
<name>Q5LGC4_BACFN</name>
<dbReference type="eggNOG" id="ENOG50342J3">
    <property type="taxonomic scope" value="Bacteria"/>
</dbReference>
<dbReference type="HOGENOM" id="CLU_149328_0_0_10"/>
<dbReference type="DNASU" id="3288304"/>
<dbReference type="KEGG" id="bfs:BF9343_1035"/>
<proteinExistence type="predicted"/>
<sequence length="108" mass="13294">NLSIMTFREFMKENGYEVKTKFWEDFSLAERFGLSAIQDTFNRAFKEWKEDYEFLTELVLVLNHKIWQYHEKRPEFAELYNTLEEQTDQYAMENLKDEELSYFFDVTD</sequence>
<feature type="non-terminal residue" evidence="1">
    <location>
        <position position="1"/>
    </location>
</feature>
<dbReference type="Proteomes" id="UP000006731">
    <property type="component" value="Chromosome"/>
</dbReference>
<dbReference type="PaxDb" id="272559-BF9343_1035"/>
<reference evidence="1 2" key="1">
    <citation type="journal article" date="2005" name="Science">
        <title>Extensive DNA inversions in the B. fragilis genome control variable gene expression.</title>
        <authorList>
            <person name="Cerdeno-Tarraga A.M."/>
            <person name="Patrick S."/>
            <person name="Crosmann L."/>
            <person name="Blakely G."/>
            <person name="Abratt V."/>
            <person name="Lennard N."/>
            <person name="Duerden B."/>
            <person name="Poxton I."/>
            <person name="Harris B."/>
            <person name="Quail M.A."/>
            <person name="Barron A."/>
            <person name="Clarck L."/>
            <person name="Corton C."/>
            <person name="Doggett J."/>
            <person name="Holden M.T.G."/>
            <person name="Larke N."/>
            <person name="Line A."/>
            <person name="Lord A."/>
            <person name="Norbertczak H."/>
            <person name="Ormond D."/>
            <person name="Price C."/>
            <person name="Rabbinowitsch E."/>
            <person name="Woodward J."/>
            <person name="Barrel B.G."/>
            <person name="Parkhill J."/>
        </authorList>
    </citation>
    <scope>NUCLEOTIDE SEQUENCE [LARGE SCALE GENOMIC DNA]</scope>
    <source>
        <strain evidence="2">ATCC 25285 / DSM 2151 / CCUG 4856 / JCM 11019 / LMG 10263 / NCTC 9343 / Onslow / VPI 2553 / EN-2</strain>
    </source>
</reference>
<accession>Q5LGC4</accession>
<evidence type="ECO:0000313" key="1">
    <source>
        <dbReference type="EMBL" id="CAH06816.1"/>
    </source>
</evidence>
<keyword evidence="2" id="KW-1185">Reference proteome</keyword>
<protein>
    <submittedName>
        <fullName evidence="1">Uncharacterized protein</fullName>
    </submittedName>
</protein>